<dbReference type="STRING" id="46223.SAMN05421852_102155"/>
<keyword evidence="2" id="KW-1185">Reference proteome</keyword>
<dbReference type="AlphaFoldDB" id="A0A1I3LFG0"/>
<gene>
    <name evidence="1" type="ORF">SAMN05421852_102155</name>
</gene>
<dbReference type="Pfam" id="PF14398">
    <property type="entry name" value="ATPgrasp_YheCD"/>
    <property type="match status" value="1"/>
</dbReference>
<accession>A0A1I3LFG0</accession>
<evidence type="ECO:0000313" key="1">
    <source>
        <dbReference type="EMBL" id="SFI83115.1"/>
    </source>
</evidence>
<sequence>MKTNPRIAIFTADGGSLFRGNRQNFIDIILTGKKMGCQVFVLTPQGLHDDRSFVTGYIPIQTQGKRKWKKAHFPMPDVVYNRVPNRELEKTPEVQHALETLKSIPHIHLFNPHFFDKWTLYQQLSSINTLHPFLPETVLLHFPTSLKSMLFKYALLYLKPIHSLAGVGMIRIMMKDKKYEMIYQTKKQKKKFYLSSFQDTWGQVKQLCEDTPYLIQQGIPLATYQGRPFDIRILVQKDGTGNWGVTGIGVRVAGKEAISTHVPMGGKIENIHVVLKSVFGTLHRAIYEKLEKHALSFAKGIENKQNTMLGEISMDIGIDQKAKLWFFEANAKPMKFDEPEIRQRSLKRIIEYSQFLYQTQAKTEEVQG</sequence>
<dbReference type="InterPro" id="IPR026838">
    <property type="entry name" value="YheC/D"/>
</dbReference>
<dbReference type="EMBL" id="FORR01000002">
    <property type="protein sequence ID" value="SFI83115.1"/>
    <property type="molecule type" value="Genomic_DNA"/>
</dbReference>
<proteinExistence type="predicted"/>
<organism evidence="1 2">
    <name type="scientific">Thermoflavimicrobium dichotomicum</name>
    <dbReference type="NCBI Taxonomy" id="46223"/>
    <lineage>
        <taxon>Bacteria</taxon>
        <taxon>Bacillati</taxon>
        <taxon>Bacillota</taxon>
        <taxon>Bacilli</taxon>
        <taxon>Bacillales</taxon>
        <taxon>Thermoactinomycetaceae</taxon>
        <taxon>Thermoflavimicrobium</taxon>
    </lineage>
</organism>
<reference evidence="1 2" key="1">
    <citation type="submission" date="2016-10" db="EMBL/GenBank/DDBJ databases">
        <authorList>
            <person name="de Groot N.N."/>
        </authorList>
    </citation>
    <scope>NUCLEOTIDE SEQUENCE [LARGE SCALE GENOMIC DNA]</scope>
    <source>
        <strain evidence="1 2">DSM 44778</strain>
    </source>
</reference>
<dbReference type="OrthoDB" id="7869153at2"/>
<dbReference type="Proteomes" id="UP000199545">
    <property type="component" value="Unassembled WGS sequence"/>
</dbReference>
<evidence type="ECO:0000313" key="2">
    <source>
        <dbReference type="Proteomes" id="UP000199545"/>
    </source>
</evidence>
<protein>
    <submittedName>
        <fullName evidence="1">YheC/D like ATP-grasp</fullName>
    </submittedName>
</protein>
<dbReference type="RefSeq" id="WP_093227945.1">
    <property type="nucleotide sequence ID" value="NZ_FORR01000002.1"/>
</dbReference>
<name>A0A1I3LFG0_9BACL</name>
<dbReference type="SUPFAM" id="SSF56059">
    <property type="entry name" value="Glutathione synthetase ATP-binding domain-like"/>
    <property type="match status" value="1"/>
</dbReference>